<dbReference type="Gene3D" id="2.60.40.10">
    <property type="entry name" value="Immunoglobulins"/>
    <property type="match status" value="2"/>
</dbReference>
<dbReference type="NCBIfam" id="TIGR01167">
    <property type="entry name" value="LPXTG_anchor"/>
    <property type="match status" value="1"/>
</dbReference>
<dbReference type="RefSeq" id="WP_207940242.1">
    <property type="nucleotide sequence ID" value="NZ_CP147251.1"/>
</dbReference>
<sequence>MKKVVKSIFMSLLVLPLLVGIFGSATAYADDAKVPVTLHKVIFNDEYPEGYPRQNTGKEMTDFGGEALPGAVFTVYDVTTQYHAAVENADQATAQAAVIAAYTANPNSFTGLTSVTTNELGAATFNLPEKSGGLDAVYLFVETKTPGNVTVTQKAAPIVLALPAYAFDASTEKFTDEKLDHVHLYPKNITSKDTKTVQNIDEFDMITEDGTRYNMERGQKIAFRLTLNIPSDIADVTYSVTDTPTEGLQFIADSLIADGLTAGSDYTITANGDGGFTLALNSNSATVQALAGSTLIIDYQMELTKDLVPDAIEGNKANVKIGDTPQPEVTPKEKFQTGGKKIVKKDAHTDKTLAGAEFVVINQAGQYGEFELNTAGTAYALIGWVDTATSKSTITSLANGSVNVIGLKDGEYTLNETKAPSDKYVKIPDGTIKFEVKVGTYEEAQVITVPNTPKGLLPSTGGSGIYIYLVIGAALMLGAYSWFRKSKAQAEA</sequence>
<keyword evidence="5" id="KW-0472">Membrane</keyword>
<dbReference type="Gene3D" id="2.60.40.740">
    <property type="match status" value="1"/>
</dbReference>
<feature type="domain" description="SpaA-like prealbumin fold" evidence="9">
    <location>
        <begin position="341"/>
        <end position="439"/>
    </location>
</feature>
<keyword evidence="4" id="KW-0572">Peptidoglycan-anchor</keyword>
<dbReference type="SUPFAM" id="SSF49401">
    <property type="entry name" value="Bacterial adhesins"/>
    <property type="match status" value="1"/>
</dbReference>
<feature type="signal peptide" evidence="6">
    <location>
        <begin position="1"/>
        <end position="29"/>
    </location>
</feature>
<keyword evidence="1" id="KW-0134">Cell wall</keyword>
<evidence type="ECO:0000313" key="10">
    <source>
        <dbReference type="EMBL" id="WYJ77644.1"/>
    </source>
</evidence>
<evidence type="ECO:0000256" key="4">
    <source>
        <dbReference type="ARBA" id="ARBA00023088"/>
    </source>
</evidence>
<evidence type="ECO:0000259" key="8">
    <source>
        <dbReference type="Pfam" id="PF16555"/>
    </source>
</evidence>
<name>A0ABZ2SUP7_9ENTE</name>
<dbReference type="InterPro" id="IPR041033">
    <property type="entry name" value="SpaA_PFL_dom_1"/>
</dbReference>
<dbReference type="NCBIfam" id="NF033902">
    <property type="entry name" value="iso_D2_wall_anc"/>
    <property type="match status" value="1"/>
</dbReference>
<keyword evidence="3 6" id="KW-0732">Signal</keyword>
<evidence type="ECO:0008006" key="12">
    <source>
        <dbReference type="Google" id="ProtNLM"/>
    </source>
</evidence>
<feature type="domain" description="Gram-positive pilin subunit D1 N-terminal" evidence="8">
    <location>
        <begin position="32"/>
        <end position="188"/>
    </location>
</feature>
<dbReference type="InterPro" id="IPR008966">
    <property type="entry name" value="Adhesion_dom_sf"/>
</dbReference>
<evidence type="ECO:0000256" key="5">
    <source>
        <dbReference type="SAM" id="Phobius"/>
    </source>
</evidence>
<dbReference type="InterPro" id="IPR019931">
    <property type="entry name" value="LPXTG_anchor"/>
</dbReference>
<gene>
    <name evidence="10" type="ORF">DOK78_002282</name>
</gene>
<feature type="chain" id="PRO_5045781672" description="Isopeptide-forming domain-containing fimbrial protein" evidence="6">
    <location>
        <begin position="30"/>
        <end position="492"/>
    </location>
</feature>
<protein>
    <recommendedName>
        <fullName evidence="12">Isopeptide-forming domain-containing fimbrial protein</fullName>
    </recommendedName>
</protein>
<evidence type="ECO:0000259" key="9">
    <source>
        <dbReference type="Pfam" id="PF17802"/>
    </source>
</evidence>
<keyword evidence="11" id="KW-1185">Reference proteome</keyword>
<accession>A0ABZ2SUP7</accession>
<evidence type="ECO:0000256" key="2">
    <source>
        <dbReference type="ARBA" id="ARBA00022525"/>
    </source>
</evidence>
<reference evidence="10 11" key="2">
    <citation type="submission" date="2024-03" db="EMBL/GenBank/DDBJ databases">
        <title>The Genome Sequence of Enterococcus sp. DIV2402.</title>
        <authorList>
            <consortium name="The Broad Institute Genomics Platform"/>
            <consortium name="The Broad Institute Microbial Omics Core"/>
            <consortium name="The Broad Institute Genomic Center for Infectious Diseases"/>
            <person name="Earl A."/>
            <person name="Manson A."/>
            <person name="Gilmore M."/>
            <person name="Schwartman J."/>
            <person name="Shea T."/>
            <person name="Abouelleil A."/>
            <person name="Cao P."/>
            <person name="Chapman S."/>
            <person name="Cusick C."/>
            <person name="Young S."/>
            <person name="Neafsey D."/>
            <person name="Nusbaum C."/>
            <person name="Birren B."/>
        </authorList>
    </citation>
    <scope>NUCLEOTIDE SEQUENCE [LARGE SCALE GENOMIC DNA]</scope>
    <source>
        <strain evidence="10 11">DIV2402</strain>
    </source>
</reference>
<evidence type="ECO:0000256" key="6">
    <source>
        <dbReference type="SAM" id="SignalP"/>
    </source>
</evidence>
<keyword evidence="5" id="KW-0812">Transmembrane</keyword>
<keyword evidence="5" id="KW-1133">Transmembrane helix</keyword>
<feature type="transmembrane region" description="Helical" evidence="5">
    <location>
        <begin position="465"/>
        <end position="483"/>
    </location>
</feature>
<dbReference type="NCBIfam" id="TIGR04226">
    <property type="entry name" value="RrgB_K2N_iso_D2"/>
    <property type="match status" value="1"/>
</dbReference>
<evidence type="ECO:0000259" key="7">
    <source>
        <dbReference type="Pfam" id="PF00746"/>
    </source>
</evidence>
<dbReference type="InterPro" id="IPR013783">
    <property type="entry name" value="Ig-like_fold"/>
</dbReference>
<dbReference type="InterPro" id="IPR026466">
    <property type="entry name" value="Fim_isopep_form_D2_dom"/>
</dbReference>
<keyword evidence="2" id="KW-0964">Secreted</keyword>
<reference evidence="10 11" key="1">
    <citation type="submission" date="2021-03" db="EMBL/GenBank/DDBJ databases">
        <authorList>
            <person name="Gilmore M.S."/>
            <person name="Schwartzman J."/>
            <person name="Van Tyne D."/>
            <person name="Martin M."/>
            <person name="Earl A.M."/>
            <person name="Manson A.L."/>
            <person name="Straub T."/>
            <person name="Salamzade R."/>
            <person name="Saavedra J."/>
            <person name="Lebreton F."/>
            <person name="Prichula J."/>
            <person name="Schaufler K."/>
            <person name="Gaca A."/>
            <person name="Sgardioli B."/>
            <person name="Wagenaar J."/>
            <person name="Strong T."/>
        </authorList>
    </citation>
    <scope>NUCLEOTIDE SEQUENCE [LARGE SCALE GENOMIC DNA]</scope>
    <source>
        <strain evidence="10 11">DIV2402</strain>
    </source>
</reference>
<dbReference type="InterPro" id="IPR032364">
    <property type="entry name" value="GramPos_pilinD1_N"/>
</dbReference>
<dbReference type="Pfam" id="PF00746">
    <property type="entry name" value="Gram_pos_anchor"/>
    <property type="match status" value="1"/>
</dbReference>
<evidence type="ECO:0000256" key="1">
    <source>
        <dbReference type="ARBA" id="ARBA00022512"/>
    </source>
</evidence>
<dbReference type="InterPro" id="IPR048052">
    <property type="entry name" value="FM1-like"/>
</dbReference>
<proteinExistence type="predicted"/>
<dbReference type="Pfam" id="PF17802">
    <property type="entry name" value="SpaA"/>
    <property type="match status" value="1"/>
</dbReference>
<feature type="domain" description="Gram-positive cocci surface proteins LPxTG" evidence="7">
    <location>
        <begin position="450"/>
        <end position="488"/>
    </location>
</feature>
<evidence type="ECO:0000256" key="3">
    <source>
        <dbReference type="ARBA" id="ARBA00022729"/>
    </source>
</evidence>
<dbReference type="EMBL" id="CP147251">
    <property type="protein sequence ID" value="WYJ77644.1"/>
    <property type="molecule type" value="Genomic_DNA"/>
</dbReference>
<organism evidence="10 11">
    <name type="scientific">Candidatus Enterococcus lowellii</name>
    <dbReference type="NCBI Taxonomy" id="2230877"/>
    <lineage>
        <taxon>Bacteria</taxon>
        <taxon>Bacillati</taxon>
        <taxon>Bacillota</taxon>
        <taxon>Bacilli</taxon>
        <taxon>Lactobacillales</taxon>
        <taxon>Enterococcaceae</taxon>
        <taxon>Enterococcus</taxon>
    </lineage>
</organism>
<dbReference type="Pfam" id="PF16555">
    <property type="entry name" value="GramPos_pilinD1"/>
    <property type="match status" value="1"/>
</dbReference>
<dbReference type="Proteomes" id="UP000664701">
    <property type="component" value="Chromosome"/>
</dbReference>
<evidence type="ECO:0000313" key="11">
    <source>
        <dbReference type="Proteomes" id="UP000664701"/>
    </source>
</evidence>